<evidence type="ECO:0000313" key="8">
    <source>
        <dbReference type="EMBL" id="CAK8694927.1"/>
    </source>
</evidence>
<evidence type="ECO:0000259" key="1">
    <source>
        <dbReference type="Pfam" id="PF05699"/>
    </source>
</evidence>
<reference evidence="4 12" key="1">
    <citation type="submission" date="2024-02" db="EMBL/GenBank/DDBJ databases">
        <authorList>
            <person name="Daric V."/>
            <person name="Darras S."/>
        </authorList>
    </citation>
    <scope>NUCLEOTIDE SEQUENCE [LARGE SCALE GENOMIC DNA]</scope>
</reference>
<dbReference type="InterPro" id="IPR012337">
    <property type="entry name" value="RNaseH-like_sf"/>
</dbReference>
<dbReference type="InterPro" id="IPR008906">
    <property type="entry name" value="HATC_C_dom"/>
</dbReference>
<feature type="domain" description="HAT C-terminal dimerisation" evidence="1">
    <location>
        <begin position="519"/>
        <end position="576"/>
    </location>
</feature>
<accession>A0ABP0G0D6</accession>
<evidence type="ECO:0000313" key="11">
    <source>
        <dbReference type="EMBL" id="CAK8697378.1"/>
    </source>
</evidence>
<protein>
    <submittedName>
        <fullName evidence="4">Uncharacterized protein</fullName>
    </submittedName>
</protein>
<sequence length="604" mass="68838">MSVKRKVSEENREFNSTWEERYFFANSNGKPQCLVCLQVISVPKEFNLKRHYSTMHEKKYGQYHGTSREAILKELKGNYSKQKKMIIGFSKPDSTADLKASYEVALTLAKHGKAFRDGEIVKECAIKMALSFGDKKIAKKFENVSLSHQTVARRVAELSENVTVQLKDVVQQCKYFSLALDESTDISDVSQLLVFIRTIDKNFTVFEELLKISPLRGTTKGIDIYNSLASVVDAYGGFEKCACVVTDGARAMTGRKRGLVGILKDHGVNCPTLHCIIHQEALCAKVLQMSDVMLSVTNIVNIIKGGNRAQRHRKFIQFLKDVGAEYEDVPLFSKIRWLSAGKTLKHFFSLRKEILNFLQNEIEGTTETYQIQLSDDKFIGSLAFLTDISNHFNILNMKLQGKKQNISQLVGHIEGFRKKLVLFKASLQRNDATHFPACSEVLGERKSIDFSAFSNKIGDIIDEFNDRFADFDLLKAQMELFNNPMEIVIESQPSYVQQELCELQSDPFLLSRKNERYDAFWRLLSNEQFPRLNDFALKICSMFGSTYICESTFSIMKRLKSDTRNRMADETLDACLRLSTTEFKAEIDTICKSKNAESQAEIKK</sequence>
<evidence type="ECO:0000313" key="9">
    <source>
        <dbReference type="EMBL" id="CAK8694967.1"/>
    </source>
</evidence>
<evidence type="ECO:0000313" key="3">
    <source>
        <dbReference type="EMBL" id="CAK8676003.1"/>
    </source>
</evidence>
<dbReference type="Pfam" id="PF05699">
    <property type="entry name" value="Dimer_Tnp_hAT"/>
    <property type="match status" value="1"/>
</dbReference>
<organism evidence="4 12">
    <name type="scientific">Clavelina lepadiformis</name>
    <name type="common">Light-bulb sea squirt</name>
    <name type="synonym">Ascidia lepadiformis</name>
    <dbReference type="NCBI Taxonomy" id="159417"/>
    <lineage>
        <taxon>Eukaryota</taxon>
        <taxon>Metazoa</taxon>
        <taxon>Chordata</taxon>
        <taxon>Tunicata</taxon>
        <taxon>Ascidiacea</taxon>
        <taxon>Aplousobranchia</taxon>
        <taxon>Clavelinidae</taxon>
        <taxon>Clavelina</taxon>
    </lineage>
</organism>
<dbReference type="EMBL" id="CAWYQH010000163">
    <property type="protein sequence ID" value="CAK8697378.1"/>
    <property type="molecule type" value="Genomic_DNA"/>
</dbReference>
<dbReference type="EMBL" id="CAWYQH010000104">
    <property type="protein sequence ID" value="CAK8687497.1"/>
    <property type="molecule type" value="Genomic_DNA"/>
</dbReference>
<gene>
    <name evidence="4" type="ORF">CVLEPA_LOCUS16420</name>
    <name evidence="5" type="ORF">CVLEPA_LOCUS19567</name>
    <name evidence="6" type="ORF">CVLEPA_LOCUS24835</name>
    <name evidence="7" type="ORF">CVLEPA_LOCUS26350</name>
    <name evidence="8" type="ORF">CVLEPA_LOCUS28253</name>
    <name evidence="9" type="ORF">CVLEPA_LOCUS28284</name>
    <name evidence="10" type="ORF">CVLEPA_LOCUS29990</name>
    <name evidence="11" type="ORF">CVLEPA_LOCUS30620</name>
    <name evidence="3" type="ORF">CVLEPA_LOCUS5514</name>
</gene>
<evidence type="ECO:0000313" key="12">
    <source>
        <dbReference type="Proteomes" id="UP001642483"/>
    </source>
</evidence>
<dbReference type="PANTHER" id="PTHR45913:SF20">
    <property type="entry name" value="GENERAL TRANSCRIPTION FACTOR II-I REPEAT DOMAIN-CONTAINING PROTEIN 2"/>
    <property type="match status" value="1"/>
</dbReference>
<dbReference type="InterPro" id="IPR040647">
    <property type="entry name" value="SPIN-DOC_Znf-C2H2"/>
</dbReference>
<dbReference type="EMBL" id="CAWYQH010000024">
    <property type="protein sequence ID" value="CAK8676003.1"/>
    <property type="molecule type" value="Genomic_DNA"/>
</dbReference>
<dbReference type="EMBL" id="CAWYQH010000099">
    <property type="protein sequence ID" value="CAK8685282.1"/>
    <property type="molecule type" value="Genomic_DNA"/>
</dbReference>
<keyword evidence="12" id="KW-1185">Reference proteome</keyword>
<dbReference type="Proteomes" id="UP001642483">
    <property type="component" value="Unassembled WGS sequence"/>
</dbReference>
<dbReference type="EMBL" id="CAWYQH010000130">
    <property type="protein sequence ID" value="CAK8693019.1"/>
    <property type="molecule type" value="Genomic_DNA"/>
</dbReference>
<dbReference type="EMBL" id="CAWYQH010000141">
    <property type="protein sequence ID" value="CAK8694927.1"/>
    <property type="molecule type" value="Genomic_DNA"/>
</dbReference>
<evidence type="ECO:0000313" key="7">
    <source>
        <dbReference type="EMBL" id="CAK8693019.1"/>
    </source>
</evidence>
<dbReference type="SUPFAM" id="SSF53098">
    <property type="entry name" value="Ribonuclease H-like"/>
    <property type="match status" value="1"/>
</dbReference>
<evidence type="ECO:0000313" key="4">
    <source>
        <dbReference type="EMBL" id="CAK8685282.1"/>
    </source>
</evidence>
<name>A0ABP0G0D6_CLALP</name>
<dbReference type="EMBL" id="CAWYQH010000163">
    <property type="protein sequence ID" value="CAK8696653.1"/>
    <property type="molecule type" value="Genomic_DNA"/>
</dbReference>
<dbReference type="Pfam" id="PF18658">
    <property type="entry name" value="zf-C2H2_12"/>
    <property type="match status" value="1"/>
</dbReference>
<dbReference type="PANTHER" id="PTHR45913">
    <property type="entry name" value="EPM2A-INTERACTING PROTEIN 1"/>
    <property type="match status" value="1"/>
</dbReference>
<proteinExistence type="predicted"/>
<evidence type="ECO:0000313" key="6">
    <source>
        <dbReference type="EMBL" id="CAK8692087.1"/>
    </source>
</evidence>
<evidence type="ECO:0000313" key="10">
    <source>
        <dbReference type="EMBL" id="CAK8696653.1"/>
    </source>
</evidence>
<evidence type="ECO:0000259" key="2">
    <source>
        <dbReference type="Pfam" id="PF18658"/>
    </source>
</evidence>
<dbReference type="EMBL" id="CAWYQH010000130">
    <property type="protein sequence ID" value="CAK8692087.1"/>
    <property type="molecule type" value="Genomic_DNA"/>
</dbReference>
<comment type="caution">
    <text evidence="4">The sequence shown here is derived from an EMBL/GenBank/DDBJ whole genome shotgun (WGS) entry which is preliminary data.</text>
</comment>
<dbReference type="EMBL" id="CAWYQH010000141">
    <property type="protein sequence ID" value="CAK8694967.1"/>
    <property type="molecule type" value="Genomic_DNA"/>
</dbReference>
<evidence type="ECO:0000313" key="5">
    <source>
        <dbReference type="EMBL" id="CAK8687497.1"/>
    </source>
</evidence>
<feature type="domain" description="SPIN-DOC-like zinc-finger" evidence="2">
    <location>
        <begin position="17"/>
        <end position="74"/>
    </location>
</feature>